<evidence type="ECO:0000256" key="8">
    <source>
        <dbReference type="ARBA" id="ARBA00023125"/>
    </source>
</evidence>
<dbReference type="GO" id="GO:0016579">
    <property type="term" value="P:protein deubiquitination"/>
    <property type="evidence" value="ECO:0007669"/>
    <property type="project" value="InterPro"/>
</dbReference>
<dbReference type="Gene3D" id="3.90.70.10">
    <property type="entry name" value="Cysteine proteinases"/>
    <property type="match status" value="2"/>
</dbReference>
<evidence type="ECO:0000259" key="13">
    <source>
        <dbReference type="PROSITE" id="PS50235"/>
    </source>
</evidence>
<dbReference type="GO" id="GO:0070628">
    <property type="term" value="F:proteasome binding"/>
    <property type="evidence" value="ECO:0007669"/>
    <property type="project" value="TreeGrafter"/>
</dbReference>
<protein>
    <recommendedName>
        <fullName evidence="2">ubiquitinyl hydrolase 1</fullName>
        <ecNumber evidence="2">3.4.19.12</ecNumber>
    </recommendedName>
</protein>
<dbReference type="GO" id="GO:0003677">
    <property type="term" value="F:DNA binding"/>
    <property type="evidence" value="ECO:0007669"/>
    <property type="project" value="UniProtKB-KW"/>
</dbReference>
<keyword evidence="6" id="KW-0788">Thiol protease</keyword>
<evidence type="ECO:0000313" key="14">
    <source>
        <dbReference type="EMBL" id="KAJ9637621.1"/>
    </source>
</evidence>
<feature type="region of interest" description="Disordered" evidence="11">
    <location>
        <begin position="1705"/>
        <end position="1810"/>
    </location>
</feature>
<keyword evidence="8" id="KW-0238">DNA-binding</keyword>
<evidence type="ECO:0000259" key="12">
    <source>
        <dbReference type="PROSITE" id="PS50048"/>
    </source>
</evidence>
<dbReference type="PROSITE" id="PS00463">
    <property type="entry name" value="ZN2_CY6_FUNGAL_1"/>
    <property type="match status" value="1"/>
</dbReference>
<evidence type="ECO:0000313" key="15">
    <source>
        <dbReference type="Proteomes" id="UP001172681"/>
    </source>
</evidence>
<organism evidence="14 15">
    <name type="scientific">Knufia peltigerae</name>
    <dbReference type="NCBI Taxonomy" id="1002370"/>
    <lineage>
        <taxon>Eukaryota</taxon>
        <taxon>Fungi</taxon>
        <taxon>Dikarya</taxon>
        <taxon>Ascomycota</taxon>
        <taxon>Pezizomycotina</taxon>
        <taxon>Eurotiomycetes</taxon>
        <taxon>Chaetothyriomycetidae</taxon>
        <taxon>Chaetothyriales</taxon>
        <taxon>Trichomeriaceae</taxon>
        <taxon>Knufia</taxon>
    </lineage>
</organism>
<dbReference type="GO" id="GO:0043161">
    <property type="term" value="P:proteasome-mediated ubiquitin-dependent protein catabolic process"/>
    <property type="evidence" value="ECO:0007669"/>
    <property type="project" value="InterPro"/>
</dbReference>
<keyword evidence="7" id="KW-0805">Transcription regulation</keyword>
<keyword evidence="5 14" id="KW-0378">Hydrolase</keyword>
<dbReference type="InterPro" id="IPR038765">
    <property type="entry name" value="Papain-like_cys_pep_sf"/>
</dbReference>
<keyword evidence="3 14" id="KW-0645">Protease</keyword>
<dbReference type="SUPFAM" id="SSF54001">
    <property type="entry name" value="Cysteine proteinases"/>
    <property type="match status" value="1"/>
</dbReference>
<feature type="region of interest" description="Disordered" evidence="11">
    <location>
        <begin position="88"/>
        <end position="146"/>
    </location>
</feature>
<feature type="domain" description="Zn(2)-C6 fungal-type" evidence="12">
    <location>
        <begin position="20"/>
        <end position="48"/>
    </location>
</feature>
<dbReference type="Proteomes" id="UP001172681">
    <property type="component" value="Unassembled WGS sequence"/>
</dbReference>
<dbReference type="EMBL" id="JAPDRN010000024">
    <property type="protein sequence ID" value="KAJ9637621.1"/>
    <property type="molecule type" value="Genomic_DNA"/>
</dbReference>
<dbReference type="SUPFAM" id="SSF57701">
    <property type="entry name" value="Zn2/Cys6 DNA-binding domain"/>
    <property type="match status" value="1"/>
</dbReference>
<keyword evidence="10" id="KW-0539">Nucleus</keyword>
<dbReference type="GO" id="GO:0000981">
    <property type="term" value="F:DNA-binding transcription factor activity, RNA polymerase II-specific"/>
    <property type="evidence" value="ECO:0007669"/>
    <property type="project" value="InterPro"/>
</dbReference>
<comment type="catalytic activity">
    <reaction evidence="1">
        <text>Thiol-dependent hydrolysis of ester, thioester, amide, peptide and isopeptide bonds formed by the C-terminal Gly of ubiquitin (a 76-residue protein attached to proteins as an intracellular targeting signal).</text>
        <dbReference type="EC" id="3.4.19.12"/>
    </reaction>
</comment>
<dbReference type="PANTHER" id="PTHR43982">
    <property type="entry name" value="UBIQUITIN CARBOXYL-TERMINAL HYDROLASE"/>
    <property type="match status" value="1"/>
</dbReference>
<dbReference type="Pfam" id="PF11951">
    <property type="entry name" value="Fungal_trans_2"/>
    <property type="match status" value="1"/>
</dbReference>
<feature type="compositionally biased region" description="Polar residues" evidence="11">
    <location>
        <begin position="1724"/>
        <end position="1742"/>
    </location>
</feature>
<reference evidence="14" key="1">
    <citation type="submission" date="2022-10" db="EMBL/GenBank/DDBJ databases">
        <title>Culturing micro-colonial fungi from biological soil crusts in the Mojave desert and describing Neophaeococcomyces mojavensis, and introducing the new genera and species Taxawa tesnikishii.</title>
        <authorList>
            <person name="Kurbessoian T."/>
            <person name="Stajich J.E."/>
        </authorList>
    </citation>
    <scope>NUCLEOTIDE SEQUENCE</scope>
    <source>
        <strain evidence="14">TK_35</strain>
    </source>
</reference>
<dbReference type="InterPro" id="IPR036864">
    <property type="entry name" value="Zn2-C6_fun-type_DNA-bd_sf"/>
</dbReference>
<sequence>MPVVHPGKRRRKYAPKVRSGCKTCKIRRKKCDEARPCCLRCISDRYHCDGYDTPKAWIFLPCSGDDRTNQSFQRQSSEHSYVGIADEIKDNPVEEDGLGTPPNNAESHDRYPRHQSPTRPSVMEANSLNDGHGQEEDHSGTPTSNAELHDVSVIGLKLSDHWASGPDASYTGYFVHQVVPLLATTQEWRLFWSNLVPQVSWSNQAIHHAMIALAAAYESKVSGNDLKELVIRRSNQAIRNFRTQHTSVDVALILCRIFASIARCNRDPRSAMMHMRSGGQIIREAGRRTGSDIMRITAPAFLGATAYDAAHEADRVLDPGLLELNSIRLQYQQLLGSLHRRRRWRILHPASRSFILISCAIMTQAICAAMYPDILNFKLNDTVLPVRDVRAALIAHQNLWSAATLKGLFVQANEQIHTCLEQASSVTALPDSLQHLVKTCVDNFVVQIATIEPRITAGRLAPTLLEDLSLYEPWGDPQGPNLLADWPLRFIQTQYLGDLLPLDGCRHKFGLKPRQSNPPALDEKPDSQTIWTVAAFCQLCRLHVHVKVDFSLRFEELPCPNPEHPLHHFVRSEYQEPLERNAWLRQNPKSRDEIYTYKCSSRTCSATVTVRLCPPVLRPSDVKVLLDPDMLHQRTEAAFKDRGGNTEGMGHPKPVDVLTDLRAYVKNSWKARQDPKYGSINLGNKRFMVRFGPAGTACKDVLEHLGFELVPGDCWKVPQPDFKDTEPFQSPMNIWLDNAEHELVSLLLARPQEEQQQLHDVSPPIPAERELSRALGCQDYDTDPSSRTAKLLPEMRTAPFIALGCPRDLANHLIVKAYHWQVETDPLNAPTYLSNLRYIASNRQSEVLETEVMLETSEGRFDVETLNAAYKAFHLTGREGVVNDDDIIGAFTATLADAAPSQQHELREYLRMIGVHRNSKKIADAAQNVINNYEQALVFLGADQTTEDAHIQALFTVKIAENSDLQPQAIQAVRLIAEHRNSQFLSHLVETGFVQETHQMEPAEGYQALQIENREVDDEMILLQYDMAVEENPGSVEYYTKALAAIASGRKSDVLLNHLHSKAPQAPEGTQDEPVGLENIGNTCYLNSLLQALFTLITFRHVVLDFDEYKMSLEPKNMESKRVGQRKVSLKEVQTAQKFVEQLGYLFRGMIETPQSSIKPEQELARLTLETESVKERMRRRSTLMSERPSLGHIDSLPMLGPPTLAEFKQSGMPDDALVQSPTEDVLFNPLVEFGASRVELRDDTNKQEEDTKMDDNSSEATLVSKPDTDLLRAENTTEVEQQSILDNKENLSPVKEIPVAQATSTQTAEPLAPASPSKLNVQAGALAQPATPADKGTEQDKVEYEPPPGKPPPVPPRKPAHTATTTLEEYARQQDVTEVMNHCIIQLSCAIRPTGFDQSGEQIDEIHDLFFGQQIIHTQPEKEKPQPLPFLNIITRVYHQPADVYAAIDNEYDLQDAQDGTKAYTSVTRLPPVLSVALDRVSWNQEARRQEKLNHHVEVPETIYMDRYVESDAISDLMQRRQQTWEMKRELATLAARRSILEEKQGQSKDVPSVLEDAKLVLEYLSTLPADPISEELNINPNITSTLGHLAEQARSELEGIRSRMDHLNQQVKEAFVDMRKHPYRLHAAFFHRGGAAGGHYWVYIFDHKKEMWRKYNDDRVTTVLNRNEIFGKPAQDNWGPPPNPYLLIYIRADRIDDLAETVKRDIVYPPPDEAPPPVPARSQMSEVPPNWSSQQQTSQGGDVEMLEYADGGSGGGNAGEQAQNNSTPEDEPYPYESDISRPPPQQAKESSKGLWDDSELMPNRTIQW</sequence>
<dbReference type="InterPro" id="IPR044635">
    <property type="entry name" value="UBP14-like"/>
</dbReference>
<dbReference type="Pfam" id="PF13446">
    <property type="entry name" value="RPT"/>
    <property type="match status" value="4"/>
</dbReference>
<feature type="compositionally biased region" description="Polar residues" evidence="11">
    <location>
        <begin position="115"/>
        <end position="129"/>
    </location>
</feature>
<dbReference type="CDD" id="cd00067">
    <property type="entry name" value="GAL4"/>
    <property type="match status" value="1"/>
</dbReference>
<evidence type="ECO:0000256" key="4">
    <source>
        <dbReference type="ARBA" id="ARBA00022786"/>
    </source>
</evidence>
<proteinExistence type="predicted"/>
<dbReference type="PANTHER" id="PTHR43982:SF6">
    <property type="entry name" value="UBIQUITIN CARBOXYL-TERMINAL HYDROLASE 2-RELATED"/>
    <property type="match status" value="1"/>
</dbReference>
<dbReference type="PROSITE" id="PS50235">
    <property type="entry name" value="USP_3"/>
    <property type="match status" value="1"/>
</dbReference>
<evidence type="ECO:0000256" key="10">
    <source>
        <dbReference type="ARBA" id="ARBA00023242"/>
    </source>
</evidence>
<dbReference type="PROSITE" id="PS00972">
    <property type="entry name" value="USP_1"/>
    <property type="match status" value="1"/>
</dbReference>
<feature type="region of interest" description="Disordered" evidence="11">
    <location>
        <begin position="1239"/>
        <end position="1291"/>
    </location>
</feature>
<feature type="domain" description="USP" evidence="13">
    <location>
        <begin position="1075"/>
        <end position="1694"/>
    </location>
</feature>
<dbReference type="Pfam" id="PF00443">
    <property type="entry name" value="UCH"/>
    <property type="match status" value="2"/>
</dbReference>
<feature type="region of interest" description="Disordered" evidence="11">
    <location>
        <begin position="1329"/>
        <end position="1364"/>
    </location>
</feature>
<dbReference type="GO" id="GO:0008270">
    <property type="term" value="F:zinc ion binding"/>
    <property type="evidence" value="ECO:0007669"/>
    <property type="project" value="InterPro"/>
</dbReference>
<dbReference type="GO" id="GO:0004843">
    <property type="term" value="F:cysteine-type deubiquitinase activity"/>
    <property type="evidence" value="ECO:0007669"/>
    <property type="project" value="UniProtKB-EC"/>
</dbReference>
<keyword evidence="4" id="KW-0833">Ubl conjugation pathway</keyword>
<dbReference type="InterPro" id="IPR025305">
    <property type="entry name" value="UCH_repeat_domain"/>
</dbReference>
<feature type="compositionally biased region" description="Pro residues" evidence="11">
    <location>
        <begin position="1346"/>
        <end position="1358"/>
    </location>
</feature>
<dbReference type="EC" id="3.4.19.12" evidence="2"/>
<evidence type="ECO:0000256" key="1">
    <source>
        <dbReference type="ARBA" id="ARBA00000707"/>
    </source>
</evidence>
<dbReference type="Pfam" id="PF00172">
    <property type="entry name" value="Zn_clus"/>
    <property type="match status" value="1"/>
</dbReference>
<dbReference type="GO" id="GO:0061136">
    <property type="term" value="P:regulation of proteasomal protein catabolic process"/>
    <property type="evidence" value="ECO:0007669"/>
    <property type="project" value="TreeGrafter"/>
</dbReference>
<dbReference type="SMART" id="SM00066">
    <property type="entry name" value="GAL4"/>
    <property type="match status" value="1"/>
</dbReference>
<dbReference type="PROSITE" id="PS50048">
    <property type="entry name" value="ZN2_CY6_FUNGAL_2"/>
    <property type="match status" value="1"/>
</dbReference>
<keyword evidence="15" id="KW-1185">Reference proteome</keyword>
<evidence type="ECO:0000256" key="9">
    <source>
        <dbReference type="ARBA" id="ARBA00023163"/>
    </source>
</evidence>
<feature type="compositionally biased region" description="Basic and acidic residues" evidence="11">
    <location>
        <begin position="1239"/>
        <end position="1256"/>
    </location>
</feature>
<gene>
    <name evidence="14" type="primary">UBP2_1</name>
    <name evidence="14" type="ORF">H2204_004770</name>
</gene>
<dbReference type="InterPro" id="IPR001138">
    <property type="entry name" value="Zn2Cys6_DnaBD"/>
</dbReference>
<dbReference type="InterPro" id="IPR018200">
    <property type="entry name" value="USP_CS"/>
</dbReference>
<dbReference type="InterPro" id="IPR021858">
    <property type="entry name" value="Fun_TF"/>
</dbReference>
<evidence type="ECO:0000256" key="6">
    <source>
        <dbReference type="ARBA" id="ARBA00022807"/>
    </source>
</evidence>
<evidence type="ECO:0000256" key="3">
    <source>
        <dbReference type="ARBA" id="ARBA00022670"/>
    </source>
</evidence>
<dbReference type="InterPro" id="IPR001394">
    <property type="entry name" value="Peptidase_C19_UCH"/>
</dbReference>
<feature type="compositionally biased region" description="Pro residues" evidence="11">
    <location>
        <begin position="1710"/>
        <end position="1721"/>
    </location>
</feature>
<feature type="compositionally biased region" description="Polar residues" evidence="11">
    <location>
        <begin position="1275"/>
        <end position="1286"/>
    </location>
</feature>
<feature type="compositionally biased region" description="Basic and acidic residues" evidence="11">
    <location>
        <begin position="1336"/>
        <end position="1345"/>
    </location>
</feature>
<evidence type="ECO:0000256" key="7">
    <source>
        <dbReference type="ARBA" id="ARBA00023015"/>
    </source>
</evidence>
<evidence type="ECO:0000256" key="5">
    <source>
        <dbReference type="ARBA" id="ARBA00022801"/>
    </source>
</evidence>
<evidence type="ECO:0000256" key="11">
    <source>
        <dbReference type="SAM" id="MobiDB-lite"/>
    </source>
</evidence>
<comment type="caution">
    <text evidence="14">The sequence shown here is derived from an EMBL/GenBank/DDBJ whole genome shotgun (WGS) entry which is preliminary data.</text>
</comment>
<dbReference type="InterPro" id="IPR028889">
    <property type="entry name" value="USP"/>
</dbReference>
<accession>A0AA38Y704</accession>
<evidence type="ECO:0000256" key="2">
    <source>
        <dbReference type="ARBA" id="ARBA00012759"/>
    </source>
</evidence>
<keyword evidence="9" id="KW-0804">Transcription</keyword>
<name>A0AA38Y704_9EURO</name>